<proteinExistence type="predicted"/>
<evidence type="ECO:0000256" key="5">
    <source>
        <dbReference type="ARBA" id="ARBA00022737"/>
    </source>
</evidence>
<feature type="region of interest" description="Disordered" evidence="8">
    <location>
        <begin position="41"/>
        <end position="153"/>
    </location>
</feature>
<reference evidence="9" key="2">
    <citation type="submission" date="2025-08" db="UniProtKB">
        <authorList>
            <consortium name="Ensembl"/>
        </authorList>
    </citation>
    <scope>IDENTIFICATION</scope>
</reference>
<reference evidence="9" key="3">
    <citation type="submission" date="2025-09" db="UniProtKB">
        <authorList>
            <consortium name="Ensembl"/>
        </authorList>
    </citation>
    <scope>IDENTIFICATION</scope>
</reference>
<reference evidence="9 10" key="1">
    <citation type="submission" date="2020-06" db="EMBL/GenBank/DDBJ databases">
        <authorList>
            <consortium name="Wellcome Sanger Institute Data Sharing"/>
        </authorList>
    </citation>
    <scope>NUCLEOTIDE SEQUENCE [LARGE SCALE GENOMIC DNA]</scope>
</reference>
<dbReference type="PROSITE" id="PS00229">
    <property type="entry name" value="TAU_MAP_1"/>
    <property type="match status" value="2"/>
</dbReference>
<keyword evidence="3" id="KW-0597">Phosphoprotein</keyword>
<dbReference type="InterPro" id="IPR027324">
    <property type="entry name" value="MAP2/MAP4/Tau"/>
</dbReference>
<keyword evidence="2 7" id="KW-0963">Cytoplasm</keyword>
<keyword evidence="6 7" id="KW-0206">Cytoskeleton</keyword>
<evidence type="ECO:0000313" key="9">
    <source>
        <dbReference type="Ensembl" id="ENSDCDP00010001406.1"/>
    </source>
</evidence>
<evidence type="ECO:0000256" key="2">
    <source>
        <dbReference type="ARBA" id="ARBA00022490"/>
    </source>
</evidence>
<feature type="compositionally biased region" description="Low complexity" evidence="8">
    <location>
        <begin position="97"/>
        <end position="111"/>
    </location>
</feature>
<evidence type="ECO:0000256" key="1">
    <source>
        <dbReference type="ARBA" id="ARBA00004245"/>
    </source>
</evidence>
<evidence type="ECO:0000256" key="6">
    <source>
        <dbReference type="ARBA" id="ARBA00023212"/>
    </source>
</evidence>
<keyword evidence="4 7" id="KW-0493">Microtubule</keyword>
<dbReference type="GeneTree" id="ENSGT00940000155494"/>
<name>A0AAY4A2N3_9TELE</name>
<dbReference type="PANTHER" id="PTHR11501">
    <property type="entry name" value="MICROTUBULE-ASSOCIATED PROTEIN"/>
    <property type="match status" value="1"/>
</dbReference>
<dbReference type="Ensembl" id="ENSDCDT00010001468.1">
    <property type="protein sequence ID" value="ENSDCDP00010001406.1"/>
    <property type="gene ID" value="ENSDCDG00010000740.1"/>
</dbReference>
<feature type="compositionally biased region" description="Low complexity" evidence="8">
    <location>
        <begin position="144"/>
        <end position="153"/>
    </location>
</feature>
<dbReference type="GO" id="GO:0031175">
    <property type="term" value="P:neuron projection development"/>
    <property type="evidence" value="ECO:0007669"/>
    <property type="project" value="TreeGrafter"/>
</dbReference>
<dbReference type="InterPro" id="IPR001084">
    <property type="entry name" value="MAP_tubulin-bd_rpt"/>
</dbReference>
<accession>A0AAY4A2N3</accession>
<feature type="compositionally biased region" description="Polar residues" evidence="8">
    <location>
        <begin position="134"/>
        <end position="143"/>
    </location>
</feature>
<dbReference type="AlphaFoldDB" id="A0AAY4A2N3"/>
<comment type="subcellular location">
    <subcellularLocation>
        <location evidence="1 7">Cytoplasm</location>
        <location evidence="1 7">Cytoskeleton</location>
    </subcellularLocation>
</comment>
<protein>
    <recommendedName>
        <fullName evidence="7">Microtubule-associated protein</fullName>
    </recommendedName>
</protein>
<evidence type="ECO:0000313" key="10">
    <source>
        <dbReference type="Proteomes" id="UP000694580"/>
    </source>
</evidence>
<feature type="region of interest" description="Disordered" evidence="8">
    <location>
        <begin position="284"/>
        <end position="352"/>
    </location>
</feature>
<dbReference type="GO" id="GO:0008017">
    <property type="term" value="F:microtubule binding"/>
    <property type="evidence" value="ECO:0007669"/>
    <property type="project" value="InterPro"/>
</dbReference>
<sequence>MDKEYNYMNSSSHSHYNNTIATSLSNINDHHHSNQFHKENGVALGRMGPGDGPMKAQTNPEKNVDKQAPGGARPPVTGSKIRSMPPPQSASKTPEASGQSSPGTPKSPSSKALGGKSPASGTKDMKKIAVIRSTPKSPGSNKNPAPLATAAPLPDLKNIKSKIGSTDNMKYQPGGGQVQILDKKVDFSNVQARCGSKDNIKHTPGGGKIQILDQKLDLSSVKSKCGSKDNMKYMPGGGRVQIVHKKIDLSNVQSKCGSKDNITHKAGGGNIMIRSEKLEFKAQSKIGSMDNIGHTPGGGQRRREKGKATAGVTEAGSSDSGDSTNSPFLSSASLSPEPIHLSNPQVKIEDSN</sequence>
<organism evidence="9 10">
    <name type="scientific">Denticeps clupeoides</name>
    <name type="common">denticle herring</name>
    <dbReference type="NCBI Taxonomy" id="299321"/>
    <lineage>
        <taxon>Eukaryota</taxon>
        <taxon>Metazoa</taxon>
        <taxon>Chordata</taxon>
        <taxon>Craniata</taxon>
        <taxon>Vertebrata</taxon>
        <taxon>Euteleostomi</taxon>
        <taxon>Actinopterygii</taxon>
        <taxon>Neopterygii</taxon>
        <taxon>Teleostei</taxon>
        <taxon>Clupei</taxon>
        <taxon>Clupeiformes</taxon>
        <taxon>Denticipitoidei</taxon>
        <taxon>Denticipitidae</taxon>
        <taxon>Denticeps</taxon>
    </lineage>
</organism>
<gene>
    <name evidence="9" type="primary">mapta</name>
</gene>
<keyword evidence="10" id="KW-1185">Reference proteome</keyword>
<dbReference type="Proteomes" id="UP000694580">
    <property type="component" value="Chromosome 2"/>
</dbReference>
<feature type="compositionally biased region" description="Polar residues" evidence="8">
    <location>
        <begin position="315"/>
        <end position="334"/>
    </location>
</feature>
<evidence type="ECO:0000256" key="3">
    <source>
        <dbReference type="ARBA" id="ARBA00022553"/>
    </source>
</evidence>
<dbReference type="PANTHER" id="PTHR11501:SF18">
    <property type="entry name" value="MICROTUBULE-ASSOCIATED PROTEIN"/>
    <property type="match status" value="1"/>
</dbReference>
<dbReference type="PROSITE" id="PS51491">
    <property type="entry name" value="TAU_MAP_2"/>
    <property type="match status" value="5"/>
</dbReference>
<dbReference type="GO" id="GO:0000226">
    <property type="term" value="P:microtubule cytoskeleton organization"/>
    <property type="evidence" value="ECO:0007669"/>
    <property type="project" value="TreeGrafter"/>
</dbReference>
<evidence type="ECO:0000256" key="4">
    <source>
        <dbReference type="ARBA" id="ARBA00022701"/>
    </source>
</evidence>
<dbReference type="GO" id="GO:0043005">
    <property type="term" value="C:neuron projection"/>
    <property type="evidence" value="ECO:0007669"/>
    <property type="project" value="TreeGrafter"/>
</dbReference>
<dbReference type="GO" id="GO:0005874">
    <property type="term" value="C:microtubule"/>
    <property type="evidence" value="ECO:0007669"/>
    <property type="project" value="UniProtKB-KW"/>
</dbReference>
<evidence type="ECO:0000256" key="8">
    <source>
        <dbReference type="SAM" id="MobiDB-lite"/>
    </source>
</evidence>
<dbReference type="Pfam" id="PF00418">
    <property type="entry name" value="Tubulin-binding"/>
    <property type="match status" value="5"/>
</dbReference>
<keyword evidence="5" id="KW-0677">Repeat</keyword>
<evidence type="ECO:0000256" key="7">
    <source>
        <dbReference type="RuleBase" id="RU000686"/>
    </source>
</evidence>